<dbReference type="GO" id="GO:0006520">
    <property type="term" value="P:amino acid metabolic process"/>
    <property type="evidence" value="ECO:0007669"/>
    <property type="project" value="InterPro"/>
</dbReference>
<comment type="caution">
    <text evidence="7">The sequence shown here is derived from an EMBL/GenBank/DDBJ whole genome shotgun (WGS) entry which is preliminary data.</text>
</comment>
<dbReference type="SUPFAM" id="SSF53383">
    <property type="entry name" value="PLP-dependent transferases"/>
    <property type="match status" value="1"/>
</dbReference>
<dbReference type="InterPro" id="IPR050596">
    <property type="entry name" value="AspAT/PAT-like"/>
</dbReference>
<dbReference type="Gene3D" id="3.40.640.10">
    <property type="entry name" value="Type I PLP-dependent aspartate aminotransferase-like (Major domain)"/>
    <property type="match status" value="1"/>
</dbReference>
<dbReference type="GO" id="GO:0030170">
    <property type="term" value="F:pyridoxal phosphate binding"/>
    <property type="evidence" value="ECO:0007669"/>
    <property type="project" value="InterPro"/>
</dbReference>
<evidence type="ECO:0000256" key="5">
    <source>
        <dbReference type="ARBA" id="ARBA00022898"/>
    </source>
</evidence>
<dbReference type="Pfam" id="PF00155">
    <property type="entry name" value="Aminotran_1_2"/>
    <property type="match status" value="1"/>
</dbReference>
<proteinExistence type="inferred from homology"/>
<name>A0A812IJE6_9DINO</name>
<keyword evidence="4" id="KW-0808">Transferase</keyword>
<comment type="similarity">
    <text evidence="2">Belongs to the class-I pyridoxal-phosphate-dependent aminotransferase family.</text>
</comment>
<dbReference type="OrthoDB" id="7042322at2759"/>
<gene>
    <name evidence="7" type="primary">ISS1</name>
    <name evidence="7" type="ORF">SNAT2548_LOCUS4521</name>
</gene>
<dbReference type="InterPro" id="IPR015424">
    <property type="entry name" value="PyrdxlP-dep_Trfase"/>
</dbReference>
<reference evidence="7" key="1">
    <citation type="submission" date="2021-02" db="EMBL/GenBank/DDBJ databases">
        <authorList>
            <person name="Dougan E. K."/>
            <person name="Rhodes N."/>
            <person name="Thang M."/>
            <person name="Chan C."/>
        </authorList>
    </citation>
    <scope>NUCLEOTIDE SEQUENCE</scope>
</reference>
<comment type="cofactor">
    <cofactor evidence="1">
        <name>pyridoxal 5'-phosphate</name>
        <dbReference type="ChEBI" id="CHEBI:597326"/>
    </cofactor>
</comment>
<dbReference type="InterPro" id="IPR004839">
    <property type="entry name" value="Aminotransferase_I/II_large"/>
</dbReference>
<evidence type="ECO:0000259" key="6">
    <source>
        <dbReference type="Pfam" id="PF00155"/>
    </source>
</evidence>
<accession>A0A812IJE6</accession>
<dbReference type="AlphaFoldDB" id="A0A812IJE6"/>
<evidence type="ECO:0000256" key="2">
    <source>
        <dbReference type="ARBA" id="ARBA00007441"/>
    </source>
</evidence>
<protein>
    <submittedName>
        <fullName evidence="7">ISS1 protein</fullName>
    </submittedName>
</protein>
<dbReference type="CDD" id="cd00609">
    <property type="entry name" value="AAT_like"/>
    <property type="match status" value="1"/>
</dbReference>
<dbReference type="Proteomes" id="UP000604046">
    <property type="component" value="Unassembled WGS sequence"/>
</dbReference>
<evidence type="ECO:0000256" key="4">
    <source>
        <dbReference type="ARBA" id="ARBA00022679"/>
    </source>
</evidence>
<dbReference type="InterPro" id="IPR004838">
    <property type="entry name" value="NHTrfase_class1_PyrdxlP-BS"/>
</dbReference>
<dbReference type="EMBL" id="CAJNDS010000280">
    <property type="protein sequence ID" value="CAE7037757.1"/>
    <property type="molecule type" value="Genomic_DNA"/>
</dbReference>
<keyword evidence="5" id="KW-0663">Pyridoxal phosphate</keyword>
<dbReference type="PANTHER" id="PTHR46383">
    <property type="entry name" value="ASPARTATE AMINOTRANSFERASE"/>
    <property type="match status" value="1"/>
</dbReference>
<sequence>MVTAGANQAYTNLVCTLLDSKDAAVLFSPFYFNHRMALQMTGGHASVVLAPSTKEYLPDVDWLEKRLCEPPAGERIRMVTVVNPGNPTGMILPKPVLERLSSLCEKHNAWLVMDNTYEHFTYEEEGHPAHSCISGDHVVNVFSFSKAFGMMGWRVGYLAFPPSLLPELMKVQDTIAICPTVVSQKVALAALGAGREWVKDRVRGLKENKRLVIEALTETLGPGSVAGGSGAIYLMAKLPEGFQNDTRVVEWLSEKHRVCAIPGSACGAPGEIRVCYANLPPAKCAEAAKRLKAGLTELREKGPAIFQ</sequence>
<evidence type="ECO:0000256" key="3">
    <source>
        <dbReference type="ARBA" id="ARBA00022576"/>
    </source>
</evidence>
<evidence type="ECO:0000313" key="8">
    <source>
        <dbReference type="Proteomes" id="UP000604046"/>
    </source>
</evidence>
<dbReference type="PROSITE" id="PS00105">
    <property type="entry name" value="AA_TRANSFER_CLASS_1"/>
    <property type="match status" value="1"/>
</dbReference>
<evidence type="ECO:0000313" key="7">
    <source>
        <dbReference type="EMBL" id="CAE7037757.1"/>
    </source>
</evidence>
<dbReference type="PANTHER" id="PTHR46383:SF5">
    <property type="entry name" value="AMINOTRANSFERASE CLASS I_CLASSII DOMAIN-CONTAINING PROTEIN"/>
    <property type="match status" value="1"/>
</dbReference>
<dbReference type="InterPro" id="IPR015421">
    <property type="entry name" value="PyrdxlP-dep_Trfase_major"/>
</dbReference>
<feature type="domain" description="Aminotransferase class I/classII large" evidence="6">
    <location>
        <begin position="2"/>
        <end position="291"/>
    </location>
</feature>
<keyword evidence="3" id="KW-0032">Aminotransferase</keyword>
<evidence type="ECO:0000256" key="1">
    <source>
        <dbReference type="ARBA" id="ARBA00001933"/>
    </source>
</evidence>
<organism evidence="7 8">
    <name type="scientific">Symbiodinium natans</name>
    <dbReference type="NCBI Taxonomy" id="878477"/>
    <lineage>
        <taxon>Eukaryota</taxon>
        <taxon>Sar</taxon>
        <taxon>Alveolata</taxon>
        <taxon>Dinophyceae</taxon>
        <taxon>Suessiales</taxon>
        <taxon>Symbiodiniaceae</taxon>
        <taxon>Symbiodinium</taxon>
    </lineage>
</organism>
<dbReference type="GO" id="GO:0008483">
    <property type="term" value="F:transaminase activity"/>
    <property type="evidence" value="ECO:0007669"/>
    <property type="project" value="UniProtKB-KW"/>
</dbReference>
<keyword evidence="8" id="KW-1185">Reference proteome</keyword>